<dbReference type="OrthoDB" id="369669at2759"/>
<dbReference type="GeneID" id="39749544"/>
<sequence length="112" mass="13295">MTNKPILVIFLLLLAVKLSLTLRNQNGKIQPKKGIFVQIDRDMNEPPYPTINVYYTESIINEDLVKEIENNRKMEQNKVHNYFRKNLARNKYFMDYSKKQKEQIESLMDLSG</sequence>
<dbReference type="OMA" id="GNKYFMD"/>
<feature type="chain" id="PRO_5012914586" description="LIMP protein" evidence="1">
    <location>
        <begin position="22"/>
        <end position="112"/>
    </location>
</feature>
<feature type="signal peptide" evidence="1">
    <location>
        <begin position="1"/>
        <end position="21"/>
    </location>
</feature>
<dbReference type="EMBL" id="BDQF01000014">
    <property type="protein sequence ID" value="GAW82806.1"/>
    <property type="molecule type" value="Genomic_DNA"/>
</dbReference>
<proteinExistence type="predicted"/>
<keyword evidence="1" id="KW-0732">Signal</keyword>
<dbReference type="RefSeq" id="XP_028545395.1">
    <property type="nucleotide sequence ID" value="XM_028689594.1"/>
</dbReference>
<evidence type="ECO:0000256" key="1">
    <source>
        <dbReference type="SAM" id="SignalP"/>
    </source>
</evidence>
<dbReference type="AlphaFoldDB" id="A0A1Y1JJV8"/>
<organism evidence="2 3">
    <name type="scientific">Plasmodium gonderi</name>
    <dbReference type="NCBI Taxonomy" id="77519"/>
    <lineage>
        <taxon>Eukaryota</taxon>
        <taxon>Sar</taxon>
        <taxon>Alveolata</taxon>
        <taxon>Apicomplexa</taxon>
        <taxon>Aconoidasida</taxon>
        <taxon>Haemosporida</taxon>
        <taxon>Plasmodiidae</taxon>
        <taxon>Plasmodium</taxon>
        <taxon>Plasmodium (Plasmodium)</taxon>
    </lineage>
</organism>
<evidence type="ECO:0008006" key="4">
    <source>
        <dbReference type="Google" id="ProtNLM"/>
    </source>
</evidence>
<accession>A0A1Y1JJV8</accession>
<evidence type="ECO:0000313" key="2">
    <source>
        <dbReference type="EMBL" id="GAW82806.1"/>
    </source>
</evidence>
<protein>
    <recommendedName>
        <fullName evidence="4">LIMP protein</fullName>
    </recommendedName>
</protein>
<dbReference type="Proteomes" id="UP000195521">
    <property type="component" value="Unassembled WGS sequence"/>
</dbReference>
<evidence type="ECO:0000313" key="3">
    <source>
        <dbReference type="Proteomes" id="UP000195521"/>
    </source>
</evidence>
<comment type="caution">
    <text evidence="2">The sequence shown here is derived from an EMBL/GenBank/DDBJ whole genome shotgun (WGS) entry which is preliminary data.</text>
</comment>
<reference evidence="3" key="1">
    <citation type="submission" date="2017-04" db="EMBL/GenBank/DDBJ databases">
        <title>Plasmodium gonderi genome.</title>
        <authorList>
            <person name="Arisue N."/>
            <person name="Honma H."/>
            <person name="Kawai S."/>
            <person name="Tougan T."/>
            <person name="Tanabe K."/>
            <person name="Horii T."/>
        </authorList>
    </citation>
    <scope>NUCLEOTIDE SEQUENCE [LARGE SCALE GENOMIC DNA]</scope>
    <source>
        <strain evidence="3">ATCC 30045</strain>
    </source>
</reference>
<keyword evidence="3" id="KW-1185">Reference proteome</keyword>
<gene>
    <name evidence="2" type="ORF">PGO_130780</name>
</gene>
<name>A0A1Y1JJV8_PLAGO</name>